<accession>A0A0C9X187</accession>
<evidence type="ECO:0000256" key="2">
    <source>
        <dbReference type="SAM" id="SignalP"/>
    </source>
</evidence>
<gene>
    <name evidence="4" type="ORF">K443DRAFT_134558</name>
</gene>
<evidence type="ECO:0000256" key="1">
    <source>
        <dbReference type="ARBA" id="ARBA00022737"/>
    </source>
</evidence>
<dbReference type="InterPro" id="IPR051589">
    <property type="entry name" value="Sialate-O-sulfotransferase"/>
</dbReference>
<evidence type="ECO:0000313" key="4">
    <source>
        <dbReference type="EMBL" id="KIJ95028.1"/>
    </source>
</evidence>
<keyword evidence="2" id="KW-0732">Signal</keyword>
<feature type="chain" id="PRO_5002205570" description="WSC domain-containing protein" evidence="2">
    <location>
        <begin position="25"/>
        <end position="365"/>
    </location>
</feature>
<reference evidence="5" key="2">
    <citation type="submission" date="2015-01" db="EMBL/GenBank/DDBJ databases">
        <title>Evolutionary Origins and Diversification of the Mycorrhizal Mutualists.</title>
        <authorList>
            <consortium name="DOE Joint Genome Institute"/>
            <consortium name="Mycorrhizal Genomics Consortium"/>
            <person name="Kohler A."/>
            <person name="Kuo A."/>
            <person name="Nagy L.G."/>
            <person name="Floudas D."/>
            <person name="Copeland A."/>
            <person name="Barry K.W."/>
            <person name="Cichocki N."/>
            <person name="Veneault-Fourrey C."/>
            <person name="LaButti K."/>
            <person name="Lindquist E.A."/>
            <person name="Lipzen A."/>
            <person name="Lundell T."/>
            <person name="Morin E."/>
            <person name="Murat C."/>
            <person name="Riley R."/>
            <person name="Ohm R."/>
            <person name="Sun H."/>
            <person name="Tunlid A."/>
            <person name="Henrissat B."/>
            <person name="Grigoriev I.V."/>
            <person name="Hibbett D.S."/>
            <person name="Martin F."/>
        </authorList>
    </citation>
    <scope>NUCLEOTIDE SEQUENCE [LARGE SCALE GENOMIC DNA]</scope>
    <source>
        <strain evidence="5">LaAM-08-1</strain>
    </source>
</reference>
<keyword evidence="1" id="KW-0677">Repeat</keyword>
<reference evidence="4 5" key="1">
    <citation type="submission" date="2014-04" db="EMBL/GenBank/DDBJ databases">
        <authorList>
            <consortium name="DOE Joint Genome Institute"/>
            <person name="Kuo A."/>
            <person name="Kohler A."/>
            <person name="Nagy L.G."/>
            <person name="Floudas D."/>
            <person name="Copeland A."/>
            <person name="Barry K.W."/>
            <person name="Cichocki N."/>
            <person name="Veneault-Fourrey C."/>
            <person name="LaButti K."/>
            <person name="Lindquist E.A."/>
            <person name="Lipzen A."/>
            <person name="Lundell T."/>
            <person name="Morin E."/>
            <person name="Murat C."/>
            <person name="Sun H."/>
            <person name="Tunlid A."/>
            <person name="Henrissat B."/>
            <person name="Grigoriev I.V."/>
            <person name="Hibbett D.S."/>
            <person name="Martin F."/>
            <person name="Nordberg H.P."/>
            <person name="Cantor M.N."/>
            <person name="Hua S.X."/>
        </authorList>
    </citation>
    <scope>NUCLEOTIDE SEQUENCE [LARGE SCALE GENOMIC DNA]</scope>
    <source>
        <strain evidence="4 5">LaAM-08-1</strain>
    </source>
</reference>
<name>A0A0C9X187_9AGAR</name>
<dbReference type="AlphaFoldDB" id="A0A0C9X187"/>
<dbReference type="EMBL" id="KN838770">
    <property type="protein sequence ID" value="KIJ95028.1"/>
    <property type="molecule type" value="Genomic_DNA"/>
</dbReference>
<dbReference type="Pfam" id="PF01822">
    <property type="entry name" value="WSC"/>
    <property type="match status" value="2"/>
</dbReference>
<proteinExistence type="predicted"/>
<sequence length="365" mass="39029">MSLATLSLSLLLTRVNMRVSYVLSTSLGARDGPAILSTYKNFAVDGCFTFVSHSLHTRIDIESEIRPTTLSFQLGTSADMTVETCIDTCISAGYIRAGLVAGSQCWCGNVIKPGNIAVSSSSCSTSCPGNTSEFCGGVNDMLEYSIRPPVVAQEVGSFGLWESSFRGDFICLPDDPTLRSLHHLQERSDFMTVERCLNACDAGGFSLAGVEFGSECWCGNADMYGRPPIFPSSSACNFPCAGNPAQVCGGSGALNEYIFPTRTISVGPPAPFNFPYNGTWNYRGCLSSGGQRVLPYQPSNPIQVEEMTPFLCMDRCSADGGWCGNLTQTIINTNSVPDSECNMACTNYADFTCGGSNRLGFASKN</sequence>
<keyword evidence="5" id="KW-1185">Reference proteome</keyword>
<organism evidence="4 5">
    <name type="scientific">Laccaria amethystina LaAM-08-1</name>
    <dbReference type="NCBI Taxonomy" id="1095629"/>
    <lineage>
        <taxon>Eukaryota</taxon>
        <taxon>Fungi</taxon>
        <taxon>Dikarya</taxon>
        <taxon>Basidiomycota</taxon>
        <taxon>Agaricomycotina</taxon>
        <taxon>Agaricomycetes</taxon>
        <taxon>Agaricomycetidae</taxon>
        <taxon>Agaricales</taxon>
        <taxon>Agaricineae</taxon>
        <taxon>Hydnangiaceae</taxon>
        <taxon>Laccaria</taxon>
    </lineage>
</organism>
<dbReference type="SMART" id="SM00321">
    <property type="entry name" value="WSC"/>
    <property type="match status" value="3"/>
</dbReference>
<dbReference type="OrthoDB" id="5985073at2759"/>
<feature type="domain" description="WSC" evidence="3">
    <location>
        <begin position="165"/>
        <end position="260"/>
    </location>
</feature>
<dbReference type="HOGENOM" id="CLU_737797_0_0_1"/>
<evidence type="ECO:0000259" key="3">
    <source>
        <dbReference type="PROSITE" id="PS51212"/>
    </source>
</evidence>
<dbReference type="PROSITE" id="PS51212">
    <property type="entry name" value="WSC"/>
    <property type="match status" value="2"/>
</dbReference>
<dbReference type="Proteomes" id="UP000054477">
    <property type="component" value="Unassembled WGS sequence"/>
</dbReference>
<feature type="signal peptide" evidence="2">
    <location>
        <begin position="1"/>
        <end position="24"/>
    </location>
</feature>
<evidence type="ECO:0000313" key="5">
    <source>
        <dbReference type="Proteomes" id="UP000054477"/>
    </source>
</evidence>
<dbReference type="InterPro" id="IPR002889">
    <property type="entry name" value="WSC_carb-bd"/>
</dbReference>
<dbReference type="PANTHER" id="PTHR45964">
    <property type="entry name" value="WSCD FAMILY MEMBER CG9164"/>
    <property type="match status" value="1"/>
</dbReference>
<protein>
    <recommendedName>
        <fullName evidence="3">WSC domain-containing protein</fullName>
    </recommendedName>
</protein>
<dbReference type="PANTHER" id="PTHR45964:SF5">
    <property type="entry name" value="WSCD FAMILY MEMBER CG9164"/>
    <property type="match status" value="1"/>
</dbReference>
<feature type="domain" description="WSC" evidence="3">
    <location>
        <begin position="41"/>
        <end position="147"/>
    </location>
</feature>
<dbReference type="STRING" id="1095629.A0A0C9X187"/>